<comment type="caution">
    <text evidence="3">The sequence shown here is derived from an EMBL/GenBank/DDBJ whole genome shotgun (WGS) entry which is preliminary data.</text>
</comment>
<reference evidence="3 4" key="1">
    <citation type="journal article" date="2016" name="DNA Res.">
        <title>The draft genome of MD-2 pineapple using hybrid error correction of long reads.</title>
        <authorList>
            <person name="Redwan R.M."/>
            <person name="Saidin A."/>
            <person name="Kumar S.V."/>
        </authorList>
    </citation>
    <scope>NUCLEOTIDE SEQUENCE [LARGE SCALE GENOMIC DNA]</scope>
    <source>
        <strain evidence="4">cv. MD2</strain>
        <tissue evidence="3">Leaf</tissue>
    </source>
</reference>
<evidence type="ECO:0000313" key="3">
    <source>
        <dbReference type="EMBL" id="OAY73589.1"/>
    </source>
</evidence>
<feature type="region of interest" description="Disordered" evidence="1">
    <location>
        <begin position="29"/>
        <end position="69"/>
    </location>
</feature>
<feature type="region of interest" description="Disordered" evidence="1">
    <location>
        <begin position="83"/>
        <end position="123"/>
    </location>
</feature>
<feature type="signal peptide" evidence="2">
    <location>
        <begin position="1"/>
        <end position="24"/>
    </location>
</feature>
<proteinExistence type="predicted"/>
<dbReference type="AlphaFoldDB" id="A0A199V930"/>
<dbReference type="STRING" id="4615.A0A199V930"/>
<feature type="chain" id="PRO_5008508284" evidence="2">
    <location>
        <begin position="25"/>
        <end position="184"/>
    </location>
</feature>
<dbReference type="Proteomes" id="UP000092600">
    <property type="component" value="Unassembled WGS sequence"/>
</dbReference>
<sequence>MAMAKPFFLPLLLFFSIFVAVTSSRSIPTAAAPSPSSTLIPPAAAPSPSNAIPPATAPSPSTVIPHPPPLPLLDCHPQPPLPLPRQSSPCTAPSPPLIDSHPPAPLPPLDCHPPAAAPSPSTAPEPVLGPIHTEGWNYSYVCDPERFTIMGLAVDDFVYCDNSQPYDVRVADLVWCMTLPEKVA</sequence>
<gene>
    <name evidence="3" type="ORF">ACMD2_02536</name>
</gene>
<evidence type="ECO:0000256" key="2">
    <source>
        <dbReference type="SAM" id="SignalP"/>
    </source>
</evidence>
<dbReference type="EMBL" id="LSRQ01002666">
    <property type="protein sequence ID" value="OAY73589.1"/>
    <property type="molecule type" value="Genomic_DNA"/>
</dbReference>
<evidence type="ECO:0000256" key="1">
    <source>
        <dbReference type="SAM" id="MobiDB-lite"/>
    </source>
</evidence>
<keyword evidence="2" id="KW-0732">Signal</keyword>
<accession>A0A199V930</accession>
<protein>
    <submittedName>
        <fullName evidence="3">Uncharacterized protein</fullName>
    </submittedName>
</protein>
<feature type="compositionally biased region" description="Pro residues" evidence="1">
    <location>
        <begin position="92"/>
        <end position="123"/>
    </location>
</feature>
<dbReference type="PRINTS" id="PR01217">
    <property type="entry name" value="PRICHEXTENSN"/>
</dbReference>
<feature type="compositionally biased region" description="Low complexity" evidence="1">
    <location>
        <begin position="29"/>
        <end position="64"/>
    </location>
</feature>
<organism evidence="3 4">
    <name type="scientific">Ananas comosus</name>
    <name type="common">Pineapple</name>
    <name type="synonym">Ananas ananas</name>
    <dbReference type="NCBI Taxonomy" id="4615"/>
    <lineage>
        <taxon>Eukaryota</taxon>
        <taxon>Viridiplantae</taxon>
        <taxon>Streptophyta</taxon>
        <taxon>Embryophyta</taxon>
        <taxon>Tracheophyta</taxon>
        <taxon>Spermatophyta</taxon>
        <taxon>Magnoliopsida</taxon>
        <taxon>Liliopsida</taxon>
        <taxon>Poales</taxon>
        <taxon>Bromeliaceae</taxon>
        <taxon>Bromelioideae</taxon>
        <taxon>Ananas</taxon>
    </lineage>
</organism>
<evidence type="ECO:0000313" key="4">
    <source>
        <dbReference type="Proteomes" id="UP000092600"/>
    </source>
</evidence>
<name>A0A199V930_ANACO</name>